<evidence type="ECO:0000313" key="1">
    <source>
        <dbReference type="EMBL" id="QWG18336.1"/>
    </source>
</evidence>
<dbReference type="KEGG" id="bsei:KMZ68_00040"/>
<dbReference type="Proteomes" id="UP000680805">
    <property type="component" value="Chromosome"/>
</dbReference>
<protein>
    <submittedName>
        <fullName evidence="1">DUF2867 domain-containing protein</fullName>
    </submittedName>
</protein>
<name>A0A975NPL1_9BRAD</name>
<proteinExistence type="predicted"/>
<dbReference type="AlphaFoldDB" id="A0A975NPL1"/>
<reference evidence="1" key="1">
    <citation type="submission" date="2021-06" db="EMBL/GenBank/DDBJ databases">
        <title>Bradyrhizobium sp. S2-11-2 Genome sequencing.</title>
        <authorList>
            <person name="Jin L."/>
        </authorList>
    </citation>
    <scope>NUCLEOTIDE SEQUENCE</scope>
    <source>
        <strain evidence="1">S2-11-2</strain>
    </source>
</reference>
<organism evidence="1 2">
    <name type="scientific">Bradyrhizobium sediminis</name>
    <dbReference type="NCBI Taxonomy" id="2840469"/>
    <lineage>
        <taxon>Bacteria</taxon>
        <taxon>Pseudomonadati</taxon>
        <taxon>Pseudomonadota</taxon>
        <taxon>Alphaproteobacteria</taxon>
        <taxon>Hyphomicrobiales</taxon>
        <taxon>Nitrobacteraceae</taxon>
        <taxon>Bradyrhizobium</taxon>
    </lineage>
</organism>
<dbReference type="Pfam" id="PF11066">
    <property type="entry name" value="DUF2867"/>
    <property type="match status" value="1"/>
</dbReference>
<dbReference type="RefSeq" id="WP_215613924.1">
    <property type="nucleotide sequence ID" value="NZ_CP076135.1"/>
</dbReference>
<dbReference type="EMBL" id="CP076135">
    <property type="protein sequence ID" value="QWG18336.1"/>
    <property type="molecule type" value="Genomic_DNA"/>
</dbReference>
<sequence length="157" mass="17035">MKVREVDPDVDPGALLPGAQFVDAYRIAVEDAALDARQAAERMLGRGPRWIDALLSLRNLIVAPFGLKTSAPNQSRTADIIGLFPVVSQTPDRLVAGFDDKHLDFRVVVDVAGSGASRNVTATTLVLTHNLLGRVYLATVLPFHRLVVRAMLRQVAV</sequence>
<evidence type="ECO:0000313" key="2">
    <source>
        <dbReference type="Proteomes" id="UP000680805"/>
    </source>
</evidence>
<accession>A0A975NPL1</accession>
<gene>
    <name evidence="1" type="ORF">KMZ68_00040</name>
</gene>
<dbReference type="InterPro" id="IPR021295">
    <property type="entry name" value="DUF2867"/>
</dbReference>